<feature type="transmembrane region" description="Helical" evidence="6">
    <location>
        <begin position="427"/>
        <end position="451"/>
    </location>
</feature>
<evidence type="ECO:0000313" key="7">
    <source>
        <dbReference type="EMBL" id="MFH4982563.1"/>
    </source>
</evidence>
<comment type="similarity">
    <text evidence="2">Belongs to the ODR-4 family.</text>
</comment>
<evidence type="ECO:0000256" key="5">
    <source>
        <dbReference type="ARBA" id="ARBA00023136"/>
    </source>
</evidence>
<evidence type="ECO:0000256" key="3">
    <source>
        <dbReference type="ARBA" id="ARBA00022692"/>
    </source>
</evidence>
<evidence type="ECO:0000256" key="6">
    <source>
        <dbReference type="SAM" id="Phobius"/>
    </source>
</evidence>
<gene>
    <name evidence="7" type="ORF">AB6A40_009272</name>
</gene>
<dbReference type="InterPro" id="IPR029454">
    <property type="entry name" value="ODR-4-like"/>
</dbReference>
<dbReference type="GO" id="GO:0016020">
    <property type="term" value="C:membrane"/>
    <property type="evidence" value="ECO:0007669"/>
    <property type="project" value="UniProtKB-SubCell"/>
</dbReference>
<keyword evidence="3 6" id="KW-0812">Transmembrane</keyword>
<proteinExistence type="inferred from homology"/>
<keyword evidence="4 6" id="KW-1133">Transmembrane helix</keyword>
<reference evidence="7 8" key="1">
    <citation type="submission" date="2024-08" db="EMBL/GenBank/DDBJ databases">
        <title>Gnathostoma spinigerum genome.</title>
        <authorList>
            <person name="Gonzalez-Bertolin B."/>
            <person name="Monzon S."/>
            <person name="Zaballos A."/>
            <person name="Jimenez P."/>
            <person name="Dekumyoy P."/>
            <person name="Varona S."/>
            <person name="Cuesta I."/>
            <person name="Sumanam S."/>
            <person name="Adisakwattana P."/>
            <person name="Gasser R.B."/>
            <person name="Hernandez-Gonzalez A."/>
            <person name="Young N.D."/>
            <person name="Perteguer M.J."/>
        </authorList>
    </citation>
    <scope>NUCLEOTIDE SEQUENCE [LARGE SCALE GENOMIC DNA]</scope>
    <source>
        <strain evidence="7">AL3</strain>
        <tissue evidence="7">Liver</tissue>
    </source>
</reference>
<comment type="subcellular location">
    <subcellularLocation>
        <location evidence="1">Membrane</location>
    </subcellularLocation>
</comment>
<dbReference type="AlphaFoldDB" id="A0ABD6ERX2"/>
<keyword evidence="8" id="KW-1185">Reference proteome</keyword>
<evidence type="ECO:0000256" key="1">
    <source>
        <dbReference type="ARBA" id="ARBA00004370"/>
    </source>
</evidence>
<sequence length="456" mass="50450">MIIFDKPLESLLDKYIKKHCDQMKEHGLVVSVCYLIGSKVNEDIHIAHISMCPLPETVNDKEGDVRSRFIDAEWIAYYGARVLRLLPGGIDVVGLLWLADKKVTTNPKEILIPAFRTIQKHSHGLSSLGVLPLDHQMALVSIEAPLGQPVGFIVDTSRRGLDGTQTRVSFSNLEWVSIESSAKFHLALPLTDATTVSNFRKLFVCAVKEWVEKFFATKTCLVNGKLLREDGPVRSNEKNRKITRTPLKVDTFVSYGEVEDCEPRILNSYCVVSLNVDMKVNAAVPSKSTMFKAVEAVKEHIVRTLNSRAELHYECTDVVEDEPKDRVAVHQLPRAASTHLPSQPAIVFTDYLFEGDCKADASSSFEELLSLDVDGDDIDDTFERHLGDNDLSVIGSYMSTPVPPQSSCSTTSSVASIVISESSSPKYFTPGTVALISLIVCLFAIVIHLLLRTVGE</sequence>
<evidence type="ECO:0008006" key="9">
    <source>
        <dbReference type="Google" id="ProtNLM"/>
    </source>
</evidence>
<dbReference type="EMBL" id="JBGFUD010009593">
    <property type="protein sequence ID" value="MFH4982563.1"/>
    <property type="molecule type" value="Genomic_DNA"/>
</dbReference>
<protein>
    <recommendedName>
        <fullName evidence="9">Odorant receptor</fullName>
    </recommendedName>
</protein>
<organism evidence="7 8">
    <name type="scientific">Gnathostoma spinigerum</name>
    <dbReference type="NCBI Taxonomy" id="75299"/>
    <lineage>
        <taxon>Eukaryota</taxon>
        <taxon>Metazoa</taxon>
        <taxon>Ecdysozoa</taxon>
        <taxon>Nematoda</taxon>
        <taxon>Chromadorea</taxon>
        <taxon>Rhabditida</taxon>
        <taxon>Spirurina</taxon>
        <taxon>Gnathostomatomorpha</taxon>
        <taxon>Gnathostomatoidea</taxon>
        <taxon>Gnathostomatidae</taxon>
        <taxon>Gnathostoma</taxon>
    </lineage>
</organism>
<accession>A0ABD6ERX2</accession>
<dbReference type="PANTHER" id="PTHR33966">
    <property type="entry name" value="PROTEIN ODR-4 HOMOLOG"/>
    <property type="match status" value="1"/>
</dbReference>
<name>A0ABD6ERX2_9BILA</name>
<evidence type="ECO:0000256" key="4">
    <source>
        <dbReference type="ARBA" id="ARBA00022989"/>
    </source>
</evidence>
<evidence type="ECO:0000313" key="8">
    <source>
        <dbReference type="Proteomes" id="UP001608902"/>
    </source>
</evidence>
<keyword evidence="5 6" id="KW-0472">Membrane</keyword>
<dbReference type="Pfam" id="PF14778">
    <property type="entry name" value="ODR4-like"/>
    <property type="match status" value="1"/>
</dbReference>
<comment type="caution">
    <text evidence="7">The sequence shown here is derived from an EMBL/GenBank/DDBJ whole genome shotgun (WGS) entry which is preliminary data.</text>
</comment>
<dbReference type="Proteomes" id="UP001608902">
    <property type="component" value="Unassembled WGS sequence"/>
</dbReference>
<dbReference type="PANTHER" id="PTHR33966:SF1">
    <property type="entry name" value="PROTEIN ODR-4 HOMOLOG"/>
    <property type="match status" value="1"/>
</dbReference>
<evidence type="ECO:0000256" key="2">
    <source>
        <dbReference type="ARBA" id="ARBA00010131"/>
    </source>
</evidence>